<keyword evidence="2" id="KW-0472">Membrane</keyword>
<dbReference type="AlphaFoldDB" id="A0A0A7UWI7"/>
<keyword evidence="2" id="KW-1133">Transmembrane helix</keyword>
<dbReference type="PANTHER" id="PTHR33392:SF6">
    <property type="entry name" value="POLYISOPRENYL-TEICHOIC ACID--PEPTIDOGLYCAN TEICHOIC ACID TRANSFERASE TAGU"/>
    <property type="match status" value="1"/>
</dbReference>
<evidence type="ECO:0000256" key="1">
    <source>
        <dbReference type="ARBA" id="ARBA00006068"/>
    </source>
</evidence>
<evidence type="ECO:0000313" key="6">
    <source>
        <dbReference type="Proteomes" id="UP000030940"/>
    </source>
</evidence>
<comment type="similarity">
    <text evidence="1">Belongs to the LytR/CpsA/Psr (LCP) family.</text>
</comment>
<dbReference type="PANTHER" id="PTHR33392">
    <property type="entry name" value="POLYISOPRENYL-TEICHOIC ACID--PEPTIDOGLYCAN TEICHOIC ACID TRANSFERASE TAGU"/>
    <property type="match status" value="1"/>
</dbReference>
<keyword evidence="6" id="KW-1185">Reference proteome</keyword>
<name>A0A0A7UWI7_9SPIR</name>
<evidence type="ECO:0008006" key="7">
    <source>
        <dbReference type="Google" id="ProtNLM"/>
    </source>
</evidence>
<dbReference type="Pfam" id="PF03816">
    <property type="entry name" value="LytR_cpsA_psr"/>
    <property type="match status" value="1"/>
</dbReference>
<proteinExistence type="inferred from homology"/>
<dbReference type="Gene3D" id="3.30.70.2390">
    <property type="match status" value="1"/>
</dbReference>
<dbReference type="Pfam" id="PF13399">
    <property type="entry name" value="LytR_C"/>
    <property type="match status" value="1"/>
</dbReference>
<dbReference type="InterPro" id="IPR050922">
    <property type="entry name" value="LytR/CpsA/Psr_CW_biosynth"/>
</dbReference>
<dbReference type="Gene3D" id="3.40.630.190">
    <property type="entry name" value="LCP protein"/>
    <property type="match status" value="1"/>
</dbReference>
<keyword evidence="2" id="KW-0812">Transmembrane</keyword>
<reference evidence="5 6" key="1">
    <citation type="journal article" date="2015" name="Genome Announc.">
        <title>Genome Sequence of Borrelia chilensis VA1, a South American Member of the Lyme Borreliosis Group.</title>
        <authorList>
            <person name="Huang W."/>
            <person name="Ojaimi C."/>
            <person name="Fallon J.T."/>
            <person name="Travisany D."/>
            <person name="Maass A."/>
            <person name="Ivanova L."/>
            <person name="Tomova A."/>
            <person name="Gonzalez-Acuna D."/>
            <person name="Godfrey H.P."/>
            <person name="Cabello F.C."/>
        </authorList>
    </citation>
    <scope>NUCLEOTIDE SEQUENCE [LARGE SCALE GENOMIC DNA]</scope>
    <source>
        <strain evidence="5 6">VA1</strain>
    </source>
</reference>
<dbReference type="EMBL" id="CP009910">
    <property type="protein sequence ID" value="AJA90559.1"/>
    <property type="molecule type" value="Genomic_DNA"/>
</dbReference>
<dbReference type="InterPro" id="IPR027381">
    <property type="entry name" value="LytR/CpsA/Psr_C"/>
</dbReference>
<evidence type="ECO:0000313" key="5">
    <source>
        <dbReference type="EMBL" id="AJA90559.1"/>
    </source>
</evidence>
<sequence length="394" mass="45509">MRKDLIFLILIVLIITSVIIFFIKSSKKELVYFELNTKSNISFLFLVEDLNKSLVSMQEIFINIKTGNIGFLDIPIHTGYEDLKGNISWFKDLYKKNSFHKFLSKIYTQLSHESDYYIRFQKENFVKLIDYLGGIKLLVKNPVKVYNFENSILIPSGTSNFDGDKAYDYLRYFNDVNQFEERGEFFKEFFKKLLFQISDLGIENDIFFKMYSMLDTNLSEVVFKYIIKNYKINNDKIISINIKGQEEIFKDNDNNLIKVVFPYYGGAILKESVDKLNKELVNEGSEEIVKIIVLNGTKVAGLAKKTANIFNSLKFKVLKFGNADNNSYKNTLVINNSDNLEMAVRVGEAIKTANIKPISEVQSKRLSELDNLDISPDVIIVLGDDFDGRYVKSK</sequence>
<feature type="domain" description="Cell envelope-related transcriptional attenuator" evidence="3">
    <location>
        <begin position="96"/>
        <end position="193"/>
    </location>
</feature>
<dbReference type="HOGENOM" id="CLU_690662_0_0_12"/>
<accession>A0A0A7UWI7</accession>
<protein>
    <recommendedName>
        <fullName evidence="7">LytR/CpsA/Psr regulator C-terminal domain-containing protein</fullName>
    </recommendedName>
</protein>
<organism evidence="5 6">
    <name type="scientific">Borreliella chilensis</name>
    <dbReference type="NCBI Taxonomy" id="1245910"/>
    <lineage>
        <taxon>Bacteria</taxon>
        <taxon>Pseudomonadati</taxon>
        <taxon>Spirochaetota</taxon>
        <taxon>Spirochaetia</taxon>
        <taxon>Spirochaetales</taxon>
        <taxon>Borreliaceae</taxon>
        <taxon>Borreliella</taxon>
    </lineage>
</organism>
<feature type="domain" description="LytR/CpsA/Psr regulator C-terminal" evidence="4">
    <location>
        <begin position="289"/>
        <end position="386"/>
    </location>
</feature>
<dbReference type="InterPro" id="IPR004474">
    <property type="entry name" value="LytR_CpsA_psr"/>
</dbReference>
<evidence type="ECO:0000259" key="3">
    <source>
        <dbReference type="Pfam" id="PF03816"/>
    </source>
</evidence>
<dbReference type="STRING" id="1245910.OY14_03925"/>
<dbReference type="Proteomes" id="UP000030940">
    <property type="component" value="Chromosome"/>
</dbReference>
<gene>
    <name evidence="5" type="ORF">OY14_03925</name>
</gene>
<evidence type="ECO:0000256" key="2">
    <source>
        <dbReference type="SAM" id="Phobius"/>
    </source>
</evidence>
<dbReference type="KEGG" id="bchi:OY14_03925"/>
<feature type="transmembrane region" description="Helical" evidence="2">
    <location>
        <begin position="6"/>
        <end position="23"/>
    </location>
</feature>
<evidence type="ECO:0000259" key="4">
    <source>
        <dbReference type="Pfam" id="PF13399"/>
    </source>
</evidence>